<reference evidence="1 2" key="1">
    <citation type="submission" date="2019-02" db="EMBL/GenBank/DDBJ databases">
        <authorList>
            <consortium name="Pathogen Informatics"/>
        </authorList>
    </citation>
    <scope>NUCLEOTIDE SEQUENCE [LARGE SCALE GENOMIC DNA]</scope>
    <source>
        <strain evidence="1 2">3012STDY6756504</strain>
    </source>
</reference>
<name>A0A2L2JY29_9NOCA</name>
<dbReference type="AlphaFoldDB" id="A0A2L2JY29"/>
<dbReference type="RefSeq" id="WP_036541967.1">
    <property type="nucleotide sequence ID" value="NZ_CP026746.1"/>
</dbReference>
<evidence type="ECO:0000313" key="2">
    <source>
        <dbReference type="Proteomes" id="UP000290439"/>
    </source>
</evidence>
<sequence>MTNVDEFGEHGAVSVAQDILYEVFNPDFSVGVACDSSGMIAGVHLGDEVWANSDHWLSCEIVRVARLAYLKSRVGRRAELLAAGAAPYTADTLGLPTESDFQRTLRDEFGSDY</sequence>
<gene>
    <name evidence="1" type="ORF">NCTC10797_00335</name>
</gene>
<dbReference type="OrthoDB" id="4556786at2"/>
<accession>A0A2L2JY29</accession>
<protein>
    <submittedName>
        <fullName evidence="1">Uncharacterized protein</fullName>
    </submittedName>
</protein>
<dbReference type="Proteomes" id="UP000290439">
    <property type="component" value="Chromosome"/>
</dbReference>
<dbReference type="GeneID" id="57072147"/>
<proteinExistence type="predicted"/>
<evidence type="ECO:0000313" key="1">
    <source>
        <dbReference type="EMBL" id="VFA96582.1"/>
    </source>
</evidence>
<organism evidence="1 2">
    <name type="scientific">Nocardia cyriacigeorgica</name>
    <dbReference type="NCBI Taxonomy" id="135487"/>
    <lineage>
        <taxon>Bacteria</taxon>
        <taxon>Bacillati</taxon>
        <taxon>Actinomycetota</taxon>
        <taxon>Actinomycetes</taxon>
        <taxon>Mycobacteriales</taxon>
        <taxon>Nocardiaceae</taxon>
        <taxon>Nocardia</taxon>
    </lineage>
</organism>
<dbReference type="EMBL" id="LR215973">
    <property type="protein sequence ID" value="VFA96582.1"/>
    <property type="molecule type" value="Genomic_DNA"/>
</dbReference>